<organism evidence="4 5">
    <name type="scientific">Exocentrus adspersus</name>
    <dbReference type="NCBI Taxonomy" id="1586481"/>
    <lineage>
        <taxon>Eukaryota</taxon>
        <taxon>Metazoa</taxon>
        <taxon>Ecdysozoa</taxon>
        <taxon>Arthropoda</taxon>
        <taxon>Hexapoda</taxon>
        <taxon>Insecta</taxon>
        <taxon>Pterygota</taxon>
        <taxon>Neoptera</taxon>
        <taxon>Endopterygota</taxon>
        <taxon>Coleoptera</taxon>
        <taxon>Polyphaga</taxon>
        <taxon>Cucujiformia</taxon>
        <taxon>Chrysomeloidea</taxon>
        <taxon>Cerambycidae</taxon>
        <taxon>Lamiinae</taxon>
        <taxon>Acanthocinini</taxon>
        <taxon>Exocentrus</taxon>
    </lineage>
</organism>
<dbReference type="AlphaFoldDB" id="A0AAV8VCE4"/>
<proteinExistence type="predicted"/>
<evidence type="ECO:0000256" key="2">
    <source>
        <dbReference type="SAM" id="MobiDB-lite"/>
    </source>
</evidence>
<evidence type="ECO:0000313" key="5">
    <source>
        <dbReference type="Proteomes" id="UP001159042"/>
    </source>
</evidence>
<dbReference type="Proteomes" id="UP001159042">
    <property type="component" value="Unassembled WGS sequence"/>
</dbReference>
<feature type="non-terminal residue" evidence="4">
    <location>
        <position position="159"/>
    </location>
</feature>
<dbReference type="Pfam" id="PF05225">
    <property type="entry name" value="HTH_psq"/>
    <property type="match status" value="1"/>
</dbReference>
<feature type="domain" description="HTH psq-type" evidence="3">
    <location>
        <begin position="22"/>
        <end position="55"/>
    </location>
</feature>
<evidence type="ECO:0000313" key="4">
    <source>
        <dbReference type="EMBL" id="KAJ8911924.1"/>
    </source>
</evidence>
<dbReference type="EMBL" id="JANEYG010000154">
    <property type="protein sequence ID" value="KAJ8911924.1"/>
    <property type="molecule type" value="Genomic_DNA"/>
</dbReference>
<dbReference type="GO" id="GO:0003677">
    <property type="term" value="F:DNA binding"/>
    <property type="evidence" value="ECO:0007669"/>
    <property type="project" value="InterPro"/>
</dbReference>
<comment type="caution">
    <text evidence="4">The sequence shown here is derived from an EMBL/GenBank/DDBJ whole genome shotgun (WGS) entry which is preliminary data.</text>
</comment>
<sequence length="159" mass="18481">MAKTKKIDKKHRFNRTLFNYTAEQLKNALAAVKNGMPVLTASKTFKVPRSTLRYKVSGDRLESFGKVGPNCILGDDVEKLLCDWMKASCAKGFPVTKDEEENKKKRAENKQKRIEEQNKRKRHNTESKEIKRNEKPDNICKVQENVINEKIDIQEQEEE</sequence>
<name>A0AAV8VCE4_9CUCU</name>
<protein>
    <recommendedName>
        <fullName evidence="3">HTH psq-type domain-containing protein</fullName>
    </recommendedName>
</protein>
<evidence type="ECO:0000259" key="3">
    <source>
        <dbReference type="Pfam" id="PF05225"/>
    </source>
</evidence>
<dbReference type="GO" id="GO:0005634">
    <property type="term" value="C:nucleus"/>
    <property type="evidence" value="ECO:0007669"/>
    <property type="project" value="UniProtKB-SubCell"/>
</dbReference>
<dbReference type="SUPFAM" id="SSF46689">
    <property type="entry name" value="Homeodomain-like"/>
    <property type="match status" value="1"/>
</dbReference>
<comment type="subcellular location">
    <subcellularLocation>
        <location evidence="1">Nucleus</location>
    </subcellularLocation>
</comment>
<dbReference type="Gene3D" id="1.10.10.60">
    <property type="entry name" value="Homeodomain-like"/>
    <property type="match status" value="1"/>
</dbReference>
<dbReference type="InterPro" id="IPR009057">
    <property type="entry name" value="Homeodomain-like_sf"/>
</dbReference>
<feature type="region of interest" description="Disordered" evidence="2">
    <location>
        <begin position="96"/>
        <end position="137"/>
    </location>
</feature>
<dbReference type="InterPro" id="IPR007889">
    <property type="entry name" value="HTH_Psq"/>
</dbReference>
<evidence type="ECO:0000256" key="1">
    <source>
        <dbReference type="ARBA" id="ARBA00004123"/>
    </source>
</evidence>
<reference evidence="4 5" key="1">
    <citation type="journal article" date="2023" name="Insect Mol. Biol.">
        <title>Genome sequencing provides insights into the evolution of gene families encoding plant cell wall-degrading enzymes in longhorned beetles.</title>
        <authorList>
            <person name="Shin N.R."/>
            <person name="Okamura Y."/>
            <person name="Kirsch R."/>
            <person name="Pauchet Y."/>
        </authorList>
    </citation>
    <scope>NUCLEOTIDE SEQUENCE [LARGE SCALE GENOMIC DNA]</scope>
    <source>
        <strain evidence="4">EAD_L_NR</strain>
    </source>
</reference>
<keyword evidence="5" id="KW-1185">Reference proteome</keyword>
<accession>A0AAV8VCE4</accession>
<gene>
    <name evidence="4" type="ORF">NQ315_016265</name>
</gene>